<keyword evidence="3" id="KW-1185">Reference proteome</keyword>
<evidence type="ECO:0000313" key="2">
    <source>
        <dbReference type="EMBL" id="KAJ1204507.1"/>
    </source>
</evidence>
<dbReference type="Proteomes" id="UP001066276">
    <property type="component" value="Chromosome 2_1"/>
</dbReference>
<evidence type="ECO:0000313" key="3">
    <source>
        <dbReference type="Proteomes" id="UP001066276"/>
    </source>
</evidence>
<gene>
    <name evidence="2" type="ORF">NDU88_008284</name>
</gene>
<organism evidence="2 3">
    <name type="scientific">Pleurodeles waltl</name>
    <name type="common">Iberian ribbed newt</name>
    <dbReference type="NCBI Taxonomy" id="8319"/>
    <lineage>
        <taxon>Eukaryota</taxon>
        <taxon>Metazoa</taxon>
        <taxon>Chordata</taxon>
        <taxon>Craniata</taxon>
        <taxon>Vertebrata</taxon>
        <taxon>Euteleostomi</taxon>
        <taxon>Amphibia</taxon>
        <taxon>Batrachia</taxon>
        <taxon>Caudata</taxon>
        <taxon>Salamandroidea</taxon>
        <taxon>Salamandridae</taxon>
        <taxon>Pleurodelinae</taxon>
        <taxon>Pleurodeles</taxon>
    </lineage>
</organism>
<accession>A0AAV7VV24</accession>
<evidence type="ECO:0000256" key="1">
    <source>
        <dbReference type="SAM" id="MobiDB-lite"/>
    </source>
</evidence>
<feature type="region of interest" description="Disordered" evidence="1">
    <location>
        <begin position="138"/>
        <end position="163"/>
    </location>
</feature>
<reference evidence="2" key="1">
    <citation type="journal article" date="2022" name="bioRxiv">
        <title>Sequencing and chromosome-scale assembly of the giantPleurodeles waltlgenome.</title>
        <authorList>
            <person name="Brown T."/>
            <person name="Elewa A."/>
            <person name="Iarovenko S."/>
            <person name="Subramanian E."/>
            <person name="Araus A.J."/>
            <person name="Petzold A."/>
            <person name="Susuki M."/>
            <person name="Suzuki K.-i.T."/>
            <person name="Hayashi T."/>
            <person name="Toyoda A."/>
            <person name="Oliveira C."/>
            <person name="Osipova E."/>
            <person name="Leigh N.D."/>
            <person name="Simon A."/>
            <person name="Yun M.H."/>
        </authorList>
    </citation>
    <scope>NUCLEOTIDE SEQUENCE</scope>
    <source>
        <strain evidence="2">20211129_DDA</strain>
        <tissue evidence="2">Liver</tissue>
    </source>
</reference>
<sequence>MISTYLRAPLAGTAAAGLPVAFVNKVGRGWASVAAEDSCKTSGGTPGAGAALPQLVVSPGPAAGERGRVFAPGIPTCDPCRSPHRKEEQCGKERGQCLLAPEPGTLPAPPWKQLCQRQRQRAAGVSWPSELWMPADAGVWGSEEYPGGSGEPGPPETDGSADRVPLVVSAMAAEGEGPQERDSWF</sequence>
<dbReference type="AlphaFoldDB" id="A0AAV7VV24"/>
<dbReference type="EMBL" id="JANPWB010000003">
    <property type="protein sequence ID" value="KAJ1204507.1"/>
    <property type="molecule type" value="Genomic_DNA"/>
</dbReference>
<protein>
    <submittedName>
        <fullName evidence="2">Uncharacterized protein</fullName>
    </submittedName>
</protein>
<proteinExistence type="predicted"/>
<name>A0AAV7VV24_PLEWA</name>
<comment type="caution">
    <text evidence="2">The sequence shown here is derived from an EMBL/GenBank/DDBJ whole genome shotgun (WGS) entry which is preliminary data.</text>
</comment>